<proteinExistence type="predicted"/>
<sequence>MYGDADPVFRSPPLLRNSPKRGSTAPHVGIFRLVLCKQVLETRNEENDMIEVIRWDLSRNHGRQGFSVYRSRWRLSEILV</sequence>
<keyword evidence="3" id="KW-1185">Reference proteome</keyword>
<evidence type="ECO:0000313" key="2">
    <source>
        <dbReference type="EMBL" id="KAG0566453.1"/>
    </source>
</evidence>
<organism evidence="2 3">
    <name type="scientific">Ceratodon purpureus</name>
    <name type="common">Fire moss</name>
    <name type="synonym">Dicranum purpureum</name>
    <dbReference type="NCBI Taxonomy" id="3225"/>
    <lineage>
        <taxon>Eukaryota</taxon>
        <taxon>Viridiplantae</taxon>
        <taxon>Streptophyta</taxon>
        <taxon>Embryophyta</taxon>
        <taxon>Bryophyta</taxon>
        <taxon>Bryophytina</taxon>
        <taxon>Bryopsida</taxon>
        <taxon>Dicranidae</taxon>
        <taxon>Pseudoditrichales</taxon>
        <taxon>Ditrichaceae</taxon>
        <taxon>Ceratodon</taxon>
    </lineage>
</organism>
<accession>A0A8T0H585</accession>
<dbReference type="AlphaFoldDB" id="A0A8T0H585"/>
<feature type="region of interest" description="Disordered" evidence="1">
    <location>
        <begin position="1"/>
        <end position="25"/>
    </location>
</feature>
<reference evidence="2" key="1">
    <citation type="submission" date="2020-06" db="EMBL/GenBank/DDBJ databases">
        <title>WGS assembly of Ceratodon purpureus strain R40.</title>
        <authorList>
            <person name="Carey S.B."/>
            <person name="Jenkins J."/>
            <person name="Shu S."/>
            <person name="Lovell J.T."/>
            <person name="Sreedasyam A."/>
            <person name="Maumus F."/>
            <person name="Tiley G.P."/>
            <person name="Fernandez-Pozo N."/>
            <person name="Barry K."/>
            <person name="Chen C."/>
            <person name="Wang M."/>
            <person name="Lipzen A."/>
            <person name="Daum C."/>
            <person name="Saski C.A."/>
            <person name="Payton A.C."/>
            <person name="Mcbreen J.C."/>
            <person name="Conrad R.E."/>
            <person name="Kollar L.M."/>
            <person name="Olsson S."/>
            <person name="Huttunen S."/>
            <person name="Landis J.B."/>
            <person name="Wickett N.J."/>
            <person name="Johnson M.G."/>
            <person name="Rensing S.A."/>
            <person name="Grimwood J."/>
            <person name="Schmutz J."/>
            <person name="Mcdaniel S.F."/>
        </authorList>
    </citation>
    <scope>NUCLEOTIDE SEQUENCE</scope>
    <source>
        <strain evidence="2">R40</strain>
    </source>
</reference>
<evidence type="ECO:0000313" key="3">
    <source>
        <dbReference type="Proteomes" id="UP000822688"/>
    </source>
</evidence>
<name>A0A8T0H585_CERPU</name>
<dbReference type="Proteomes" id="UP000822688">
    <property type="component" value="Chromosome 7"/>
</dbReference>
<protein>
    <submittedName>
        <fullName evidence="2">Uncharacterized protein</fullName>
    </submittedName>
</protein>
<evidence type="ECO:0000256" key="1">
    <source>
        <dbReference type="SAM" id="MobiDB-lite"/>
    </source>
</evidence>
<comment type="caution">
    <text evidence="2">The sequence shown here is derived from an EMBL/GenBank/DDBJ whole genome shotgun (WGS) entry which is preliminary data.</text>
</comment>
<dbReference type="EMBL" id="CM026428">
    <property type="protein sequence ID" value="KAG0566453.1"/>
    <property type="molecule type" value="Genomic_DNA"/>
</dbReference>
<gene>
    <name evidence="2" type="ORF">KC19_7G065100</name>
</gene>